<gene>
    <name evidence="1" type="ordered locus">Clos_1870</name>
</gene>
<sequence>MIDVKLINVGEVRFGPSYYELMINGILLKNRIFGDDLYWSDDKNLIVIQEWLTLDYSKGPITRPFIINTTNLKYSFLSEEKKGFSTNFKIDRNILLYTQEIKVPE</sequence>
<proteinExistence type="predicted"/>
<dbReference type="EMBL" id="CP000853">
    <property type="protein sequence ID" value="ABW19410.1"/>
    <property type="molecule type" value="Genomic_DNA"/>
</dbReference>
<dbReference type="HOGENOM" id="CLU_2230798_0_0_9"/>
<keyword evidence="2" id="KW-1185">Reference proteome</keyword>
<protein>
    <submittedName>
        <fullName evidence="1">Uncharacterized protein</fullName>
    </submittedName>
</protein>
<dbReference type="RefSeq" id="WP_012159722.1">
    <property type="nucleotide sequence ID" value="NC_009922.1"/>
</dbReference>
<evidence type="ECO:0000313" key="1">
    <source>
        <dbReference type="EMBL" id="ABW19410.1"/>
    </source>
</evidence>
<name>A8MHX8_ALKOO</name>
<dbReference type="Proteomes" id="UP000000269">
    <property type="component" value="Chromosome"/>
</dbReference>
<dbReference type="KEGG" id="aoe:Clos_1870"/>
<evidence type="ECO:0000313" key="2">
    <source>
        <dbReference type="Proteomes" id="UP000000269"/>
    </source>
</evidence>
<dbReference type="STRING" id="350688.Clos_1870"/>
<dbReference type="AlphaFoldDB" id="A8MHX8"/>
<dbReference type="eggNOG" id="ENOG503333I">
    <property type="taxonomic scope" value="Bacteria"/>
</dbReference>
<reference evidence="2" key="1">
    <citation type="submission" date="2007-10" db="EMBL/GenBank/DDBJ databases">
        <title>Complete genome of Alkaliphilus oremlandii OhILAs.</title>
        <authorList>
            <person name="Copeland A."/>
            <person name="Lucas S."/>
            <person name="Lapidus A."/>
            <person name="Barry K."/>
            <person name="Detter J.C."/>
            <person name="Glavina del Rio T."/>
            <person name="Hammon N."/>
            <person name="Israni S."/>
            <person name="Dalin E."/>
            <person name="Tice H."/>
            <person name="Pitluck S."/>
            <person name="Chain P."/>
            <person name="Malfatti S."/>
            <person name="Shin M."/>
            <person name="Vergez L."/>
            <person name="Schmutz J."/>
            <person name="Larimer F."/>
            <person name="Land M."/>
            <person name="Hauser L."/>
            <person name="Kyrpides N."/>
            <person name="Mikhailova N."/>
            <person name="Stolz J.F."/>
            <person name="Dawson A."/>
            <person name="Fisher E."/>
            <person name="Crable B."/>
            <person name="Perera E."/>
            <person name="Lisak J."/>
            <person name="Ranganathan M."/>
            <person name="Basu P."/>
            <person name="Richardson P."/>
        </authorList>
    </citation>
    <scope>NUCLEOTIDE SEQUENCE [LARGE SCALE GENOMIC DNA]</scope>
    <source>
        <strain evidence="2">OhILAs</strain>
    </source>
</reference>
<organism evidence="1 2">
    <name type="scientific">Alkaliphilus oremlandii (strain OhILAs)</name>
    <name type="common">Clostridium oremlandii (strain OhILAs)</name>
    <dbReference type="NCBI Taxonomy" id="350688"/>
    <lineage>
        <taxon>Bacteria</taxon>
        <taxon>Bacillati</taxon>
        <taxon>Bacillota</taxon>
        <taxon>Clostridia</taxon>
        <taxon>Peptostreptococcales</taxon>
        <taxon>Natronincolaceae</taxon>
        <taxon>Alkaliphilus</taxon>
    </lineage>
</organism>
<dbReference type="OrthoDB" id="1433180at2"/>
<accession>A8MHX8</accession>